<evidence type="ECO:0000313" key="3">
    <source>
        <dbReference type="Proteomes" id="UP000461162"/>
    </source>
</evidence>
<dbReference type="Proteomes" id="UP000461162">
    <property type="component" value="Unassembled WGS sequence"/>
</dbReference>
<reference evidence="2 3" key="1">
    <citation type="submission" date="2019-11" db="EMBL/GenBank/DDBJ databases">
        <title>Pseudodesulfovibrio alkaliphilus, sp. nov., an alkaliphilic sulfate-reducing bacteria from mud volcano of Taman peninsula, Russia.</title>
        <authorList>
            <person name="Frolova A."/>
            <person name="Merkel A.Y."/>
            <person name="Slobodkin A.I."/>
        </authorList>
    </citation>
    <scope>NUCLEOTIDE SEQUENCE [LARGE SCALE GENOMIC DNA]</scope>
    <source>
        <strain evidence="2 3">F-1</strain>
    </source>
</reference>
<dbReference type="InterPro" id="IPR029063">
    <property type="entry name" value="SAM-dependent_MTases_sf"/>
</dbReference>
<evidence type="ECO:0000313" key="2">
    <source>
        <dbReference type="EMBL" id="MUM78112.1"/>
    </source>
</evidence>
<protein>
    <submittedName>
        <fullName evidence="2">Methyltransferase domain-containing protein</fullName>
    </submittedName>
</protein>
<evidence type="ECO:0000259" key="1">
    <source>
        <dbReference type="Pfam" id="PF08241"/>
    </source>
</evidence>
<keyword evidence="3" id="KW-1185">Reference proteome</keyword>
<organism evidence="2 3">
    <name type="scientific">Pseudodesulfovibrio alkaliphilus</name>
    <dbReference type="NCBI Taxonomy" id="2661613"/>
    <lineage>
        <taxon>Bacteria</taxon>
        <taxon>Pseudomonadati</taxon>
        <taxon>Thermodesulfobacteriota</taxon>
        <taxon>Desulfovibrionia</taxon>
        <taxon>Desulfovibrionales</taxon>
        <taxon>Desulfovibrionaceae</taxon>
    </lineage>
</organism>
<dbReference type="EMBL" id="WODC01000007">
    <property type="protein sequence ID" value="MUM78112.1"/>
    <property type="molecule type" value="Genomic_DNA"/>
</dbReference>
<sequence>MDKMLNVNEHKVAFDRLYSKFSEGDNGLRFPLVDIGNHTRFTGDHKTKVDYTTYMYRRFSAHILTMLELEDGLDILSLGCGMGSDEKNIHNLFQNSRLWSTDISSEMVHRAIASQIPSNCSVAMAEALPFPDSCFDRIVSREVIEHVLDPSAMIKEVARVLKPGGLAVITTENEGSLFLLNRLIQEGRERFGRWINSPLPAAPNLYKDEAPMPEELKAMAEEVGLVPCQIIFDGALYKSIYRFIDRFPGLNVVPMAHRISSLENGPWACWFCDQYKIVLRKPASDEKTHEAAYCVPGGGNMLTYEGDSLVDHQSGQKFSIEDGIPVFIEKEKDCDGGVSSAPPAPSVRNRKGVLMCAGVGLDRFFVRNYPIMLVAIGWLAAWLHPSNRKTVSRHLKSTDLGKYVKLSLLHNSD</sequence>
<dbReference type="AlphaFoldDB" id="A0A7K1KQE6"/>
<name>A0A7K1KQE6_9BACT</name>
<keyword evidence="2" id="KW-0489">Methyltransferase</keyword>
<accession>A0A7K1KQE6</accession>
<keyword evidence="2" id="KW-0808">Transferase</keyword>
<feature type="domain" description="Methyltransferase type 11" evidence="1">
    <location>
        <begin position="76"/>
        <end position="169"/>
    </location>
</feature>
<dbReference type="PANTHER" id="PTHR43591:SF24">
    <property type="entry name" value="2-METHOXY-6-POLYPRENYL-1,4-BENZOQUINOL METHYLASE, MITOCHONDRIAL"/>
    <property type="match status" value="1"/>
</dbReference>
<dbReference type="RefSeq" id="WP_155934740.1">
    <property type="nucleotide sequence ID" value="NZ_WODC01000007.1"/>
</dbReference>
<dbReference type="Pfam" id="PF08241">
    <property type="entry name" value="Methyltransf_11"/>
    <property type="match status" value="1"/>
</dbReference>
<dbReference type="GO" id="GO:0008757">
    <property type="term" value="F:S-adenosylmethionine-dependent methyltransferase activity"/>
    <property type="evidence" value="ECO:0007669"/>
    <property type="project" value="InterPro"/>
</dbReference>
<dbReference type="SUPFAM" id="SSF53335">
    <property type="entry name" value="S-adenosyl-L-methionine-dependent methyltransferases"/>
    <property type="match status" value="1"/>
</dbReference>
<dbReference type="CDD" id="cd02440">
    <property type="entry name" value="AdoMet_MTases"/>
    <property type="match status" value="1"/>
</dbReference>
<dbReference type="InterPro" id="IPR013216">
    <property type="entry name" value="Methyltransf_11"/>
</dbReference>
<gene>
    <name evidence="2" type="ORF">GKC30_10740</name>
</gene>
<proteinExistence type="predicted"/>
<dbReference type="PANTHER" id="PTHR43591">
    <property type="entry name" value="METHYLTRANSFERASE"/>
    <property type="match status" value="1"/>
</dbReference>
<comment type="caution">
    <text evidence="2">The sequence shown here is derived from an EMBL/GenBank/DDBJ whole genome shotgun (WGS) entry which is preliminary data.</text>
</comment>
<dbReference type="Gene3D" id="3.40.50.150">
    <property type="entry name" value="Vaccinia Virus protein VP39"/>
    <property type="match status" value="1"/>
</dbReference>
<dbReference type="GO" id="GO:0032259">
    <property type="term" value="P:methylation"/>
    <property type="evidence" value="ECO:0007669"/>
    <property type="project" value="UniProtKB-KW"/>
</dbReference>